<reference evidence="1" key="1">
    <citation type="journal article" date="2019" name="MBio">
        <title>Virus Genomes from Deep Sea Sediments Expand the Ocean Megavirome and Support Independent Origins of Viral Gigantism.</title>
        <authorList>
            <person name="Backstrom D."/>
            <person name="Yutin N."/>
            <person name="Jorgensen S.L."/>
            <person name="Dharamshi J."/>
            <person name="Homa F."/>
            <person name="Zaremba-Niedwiedzka K."/>
            <person name="Spang A."/>
            <person name="Wolf Y.I."/>
            <person name="Koonin E.V."/>
            <person name="Ettema T.J."/>
        </authorList>
    </citation>
    <scope>NUCLEOTIDE SEQUENCE</scope>
</reference>
<gene>
    <name evidence="1" type="ORF">LCPAC403_01010</name>
</gene>
<dbReference type="EMBL" id="MK500588">
    <property type="protein sequence ID" value="QBK92967.1"/>
    <property type="molecule type" value="Genomic_DNA"/>
</dbReference>
<sequence length="87" mass="9944">MGSVTTYIIASVDPNYGGLDFEVIIGEEKLREYAIRYTLKNYFDTDPYLEELKTMKIHDIISNGHENGSFSVIKVTGNDFKIKECFP</sequence>
<evidence type="ECO:0000313" key="1">
    <source>
        <dbReference type="EMBL" id="QBK92967.1"/>
    </source>
</evidence>
<protein>
    <submittedName>
        <fullName evidence="1">Uncharacterized protein</fullName>
    </submittedName>
</protein>
<name>A0A481ZB09_9VIRU</name>
<organism evidence="1">
    <name type="scientific">Pithovirus LCPAC403</name>
    <dbReference type="NCBI Taxonomy" id="2506596"/>
    <lineage>
        <taxon>Viruses</taxon>
        <taxon>Pithoviruses</taxon>
    </lineage>
</organism>
<accession>A0A481ZB09</accession>
<proteinExistence type="predicted"/>